<gene>
    <name evidence="8" type="ORF">TCAL_09264</name>
</gene>
<feature type="region of interest" description="Disordered" evidence="5">
    <location>
        <begin position="84"/>
        <end position="132"/>
    </location>
</feature>
<sequence>MIGCHRTPQDDTARKFSHGTYDELAFWARALNSSEEAFFLGGYKDVFENVGTDDLLKILNFIDYADVNQADTAINIMESIVNGEEEQEEEFRNIYPETTPTPSDTTEDENGSTSTTSISTTTTTGVPKKDPTKDVKNLMKIAKKLTGTGSLNYYITKREFDVRMKAVSPLGEFMGIKGKYAEGWTALKKDKNEAGPFETLTNLKNYVKYNIERYTVIPPESKLREIRRVVTSNNFAMEAFKMSSANFGKLGTAHTNGYFKFPNWNTPEWTRAKASFGYTQSQDRPTESVDISSELFTEECKKKDINFVGMISDTFPDHGRKNPSSIFANHIELDSRVITLDITANQMDTEPESPTANKFSERCEIDPKLAIKDPFIITFAIKSKRNHDFGRKLTSYYDSFDDKRVTNRHCVIWNEDIGPFGAWDTRGVTLVKADDAQATCYATKLGIYAIVAEIEDVPHAEDDETWLNIVKFIGYAVSIILLLIFIGVVLSSTYLWEMFHLIAVNMAFCLLFGHIFMLISEVNGIRDDRDSCSAIGLLILFFYSGLSVFITMECYAMFKAIISGIIGGHTRTYLCFGYGVPLFHMGLSIYLHLQEMGTDPRCMVGWANEVKEAFYIPVAIFGILSVFLITIIVCNINTPAMRKESMVEELGSLAKGLGMFVLLYGLTWSWFPFAYMRFPTHEFPDFYPAFQVMNAFMGMFFFVFIGLMSNRFRTALTGGILMRRKALLADASADDNYKEQVDDDTITTMDDLEHGDDDEEEDIEAAPRSRPVSGKSAKQELSEEVEKPEEEILPDPNEDDIPIISPETEEE</sequence>
<dbReference type="PANTHER" id="PTHR12011:SF347">
    <property type="entry name" value="FI21270P1-RELATED"/>
    <property type="match status" value="1"/>
</dbReference>
<evidence type="ECO:0000256" key="6">
    <source>
        <dbReference type="SAM" id="Phobius"/>
    </source>
</evidence>
<accession>A0A553N863</accession>
<dbReference type="GO" id="GO:0005886">
    <property type="term" value="C:plasma membrane"/>
    <property type="evidence" value="ECO:0007669"/>
    <property type="project" value="TreeGrafter"/>
</dbReference>
<feature type="transmembrane region" description="Helical" evidence="6">
    <location>
        <begin position="498"/>
        <end position="519"/>
    </location>
</feature>
<dbReference type="GO" id="GO:0007166">
    <property type="term" value="P:cell surface receptor signaling pathway"/>
    <property type="evidence" value="ECO:0007669"/>
    <property type="project" value="InterPro"/>
</dbReference>
<feature type="transmembrane region" description="Helical" evidence="6">
    <location>
        <begin position="613"/>
        <end position="636"/>
    </location>
</feature>
<dbReference type="SUPFAM" id="SSF81321">
    <property type="entry name" value="Family A G protein-coupled receptor-like"/>
    <property type="match status" value="1"/>
</dbReference>
<organism evidence="8 9">
    <name type="scientific">Tigriopus californicus</name>
    <name type="common">Marine copepod</name>
    <dbReference type="NCBI Taxonomy" id="6832"/>
    <lineage>
        <taxon>Eukaryota</taxon>
        <taxon>Metazoa</taxon>
        <taxon>Ecdysozoa</taxon>
        <taxon>Arthropoda</taxon>
        <taxon>Crustacea</taxon>
        <taxon>Multicrustacea</taxon>
        <taxon>Hexanauplia</taxon>
        <taxon>Copepoda</taxon>
        <taxon>Harpacticoida</taxon>
        <taxon>Harpacticidae</taxon>
        <taxon>Tigriopus</taxon>
    </lineage>
</organism>
<evidence type="ECO:0000256" key="1">
    <source>
        <dbReference type="ARBA" id="ARBA00004141"/>
    </source>
</evidence>
<evidence type="ECO:0000256" key="3">
    <source>
        <dbReference type="ARBA" id="ARBA00022989"/>
    </source>
</evidence>
<evidence type="ECO:0000256" key="4">
    <source>
        <dbReference type="ARBA" id="ARBA00023136"/>
    </source>
</evidence>
<feature type="transmembrane region" description="Helical" evidence="6">
    <location>
        <begin position="657"/>
        <end position="675"/>
    </location>
</feature>
<dbReference type="Pfam" id="PF00002">
    <property type="entry name" value="7tm_2"/>
    <property type="match status" value="1"/>
</dbReference>
<dbReference type="EMBL" id="VCGU01000459">
    <property type="protein sequence ID" value="TRY61634.1"/>
    <property type="molecule type" value="Genomic_DNA"/>
</dbReference>
<feature type="compositionally biased region" description="Acidic residues" evidence="5">
    <location>
        <begin position="786"/>
        <end position="811"/>
    </location>
</feature>
<dbReference type="CDD" id="cd13952">
    <property type="entry name" value="7tm_classB"/>
    <property type="match status" value="1"/>
</dbReference>
<comment type="caution">
    <text evidence="8">The sequence shown here is derived from an EMBL/GenBank/DDBJ whole genome shotgun (WGS) entry which is preliminary data.</text>
</comment>
<dbReference type="OrthoDB" id="1100386at2759"/>
<feature type="transmembrane region" description="Helical" evidence="6">
    <location>
        <begin position="573"/>
        <end position="593"/>
    </location>
</feature>
<dbReference type="Gene3D" id="2.60.220.50">
    <property type="match status" value="1"/>
</dbReference>
<comment type="subcellular location">
    <subcellularLocation>
        <location evidence="1">Membrane</location>
        <topology evidence="1">Multi-pass membrane protein</topology>
    </subcellularLocation>
</comment>
<evidence type="ECO:0000256" key="5">
    <source>
        <dbReference type="SAM" id="MobiDB-lite"/>
    </source>
</evidence>
<dbReference type="InterPro" id="IPR017981">
    <property type="entry name" value="GPCR_2-like_7TM"/>
</dbReference>
<feature type="compositionally biased region" description="Acidic residues" evidence="5">
    <location>
        <begin position="753"/>
        <end position="764"/>
    </location>
</feature>
<keyword evidence="4 6" id="KW-0472">Membrane</keyword>
<feature type="transmembrane region" description="Helical" evidence="6">
    <location>
        <begin position="472"/>
        <end position="491"/>
    </location>
</feature>
<feature type="transmembrane region" description="Helical" evidence="6">
    <location>
        <begin position="534"/>
        <end position="552"/>
    </location>
</feature>
<dbReference type="PROSITE" id="PS50261">
    <property type="entry name" value="G_PROTEIN_RECEP_F2_4"/>
    <property type="match status" value="1"/>
</dbReference>
<dbReference type="GO" id="GO:0004930">
    <property type="term" value="F:G protein-coupled receptor activity"/>
    <property type="evidence" value="ECO:0007669"/>
    <property type="project" value="InterPro"/>
</dbReference>
<keyword evidence="2 6" id="KW-0812">Transmembrane</keyword>
<dbReference type="AlphaFoldDB" id="A0A553N863"/>
<feature type="transmembrane region" description="Helical" evidence="6">
    <location>
        <begin position="687"/>
        <end position="707"/>
    </location>
</feature>
<evidence type="ECO:0000313" key="9">
    <source>
        <dbReference type="Proteomes" id="UP000318571"/>
    </source>
</evidence>
<reference evidence="8 9" key="1">
    <citation type="journal article" date="2018" name="Nat. Ecol. Evol.">
        <title>Genomic signatures of mitonuclear coevolution across populations of Tigriopus californicus.</title>
        <authorList>
            <person name="Barreto F.S."/>
            <person name="Watson E.T."/>
            <person name="Lima T.G."/>
            <person name="Willett C.S."/>
            <person name="Edmands S."/>
            <person name="Li W."/>
            <person name="Burton R.S."/>
        </authorList>
    </citation>
    <scope>NUCLEOTIDE SEQUENCE [LARGE SCALE GENOMIC DNA]</scope>
    <source>
        <strain evidence="8 9">San Diego</strain>
    </source>
</reference>
<dbReference type="InterPro" id="IPR000832">
    <property type="entry name" value="GPCR_2_secretin-like"/>
</dbReference>
<dbReference type="Gene3D" id="1.20.1070.10">
    <property type="entry name" value="Rhodopsin 7-helix transmembrane proteins"/>
    <property type="match status" value="1"/>
</dbReference>
<keyword evidence="9" id="KW-1185">Reference proteome</keyword>
<proteinExistence type="predicted"/>
<evidence type="ECO:0000259" key="7">
    <source>
        <dbReference type="PROSITE" id="PS50261"/>
    </source>
</evidence>
<feature type="compositionally biased region" description="Low complexity" evidence="5">
    <location>
        <begin position="112"/>
        <end position="124"/>
    </location>
</feature>
<keyword evidence="3 6" id="KW-1133">Transmembrane helix</keyword>
<dbReference type="Proteomes" id="UP000318571">
    <property type="component" value="Chromosome 8"/>
</dbReference>
<protein>
    <recommendedName>
        <fullName evidence="7">G-protein coupled receptors family 2 profile 2 domain-containing protein</fullName>
    </recommendedName>
</protein>
<evidence type="ECO:0000256" key="2">
    <source>
        <dbReference type="ARBA" id="ARBA00022692"/>
    </source>
</evidence>
<name>A0A553N863_TIGCA</name>
<dbReference type="InterPro" id="IPR046338">
    <property type="entry name" value="GAIN_dom_sf"/>
</dbReference>
<feature type="region of interest" description="Disordered" evidence="5">
    <location>
        <begin position="738"/>
        <end position="811"/>
    </location>
</feature>
<dbReference type="SMART" id="SM00303">
    <property type="entry name" value="GPS"/>
    <property type="match status" value="1"/>
</dbReference>
<dbReference type="PANTHER" id="PTHR12011">
    <property type="entry name" value="ADHESION G-PROTEIN COUPLED RECEPTOR"/>
    <property type="match status" value="1"/>
</dbReference>
<dbReference type="OMA" id="IVCNINT"/>
<feature type="domain" description="G-protein coupled receptors family 2 profile 2" evidence="7">
    <location>
        <begin position="467"/>
        <end position="709"/>
    </location>
</feature>
<evidence type="ECO:0000313" key="8">
    <source>
        <dbReference type="EMBL" id="TRY61634.1"/>
    </source>
</evidence>
<dbReference type="InterPro" id="IPR000203">
    <property type="entry name" value="GPS"/>
</dbReference>